<dbReference type="Gene3D" id="3.55.50.30">
    <property type="match status" value="1"/>
</dbReference>
<dbReference type="PANTHER" id="PTHR30273">
    <property type="entry name" value="PERIPLASMIC SIGNAL SENSOR AND SIGMA FACTOR ACTIVATOR FECR-RELATED"/>
    <property type="match status" value="1"/>
</dbReference>
<dbReference type="PANTHER" id="PTHR30273:SF2">
    <property type="entry name" value="PROTEIN FECR"/>
    <property type="match status" value="1"/>
</dbReference>
<dbReference type="InterPro" id="IPR012373">
    <property type="entry name" value="Ferrdict_sens_TM"/>
</dbReference>
<keyword evidence="5" id="KW-1185">Reference proteome</keyword>
<evidence type="ECO:0000259" key="2">
    <source>
        <dbReference type="Pfam" id="PF04773"/>
    </source>
</evidence>
<evidence type="ECO:0000313" key="5">
    <source>
        <dbReference type="Proteomes" id="UP000192678"/>
    </source>
</evidence>
<organism evidence="4 5">
    <name type="scientific">Pedobacter nyackensis</name>
    <dbReference type="NCBI Taxonomy" id="475255"/>
    <lineage>
        <taxon>Bacteria</taxon>
        <taxon>Pseudomonadati</taxon>
        <taxon>Bacteroidota</taxon>
        <taxon>Sphingobacteriia</taxon>
        <taxon>Sphingobacteriales</taxon>
        <taxon>Sphingobacteriaceae</taxon>
        <taxon>Pedobacter</taxon>
    </lineage>
</organism>
<dbReference type="InterPro" id="IPR032508">
    <property type="entry name" value="FecR_C"/>
</dbReference>
<reference evidence="4 5" key="1">
    <citation type="submission" date="2017-04" db="EMBL/GenBank/DDBJ databases">
        <authorList>
            <person name="Afonso C.L."/>
            <person name="Miller P.J."/>
            <person name="Scott M.A."/>
            <person name="Spackman E."/>
            <person name="Goraichik I."/>
            <person name="Dimitrov K.M."/>
            <person name="Suarez D.L."/>
            <person name="Swayne D.E."/>
        </authorList>
    </citation>
    <scope>NUCLEOTIDE SEQUENCE [LARGE SCALE GENOMIC DNA]</scope>
    <source>
        <strain evidence="4 5">DSM 19625</strain>
    </source>
</reference>
<dbReference type="GO" id="GO:0016989">
    <property type="term" value="F:sigma factor antagonist activity"/>
    <property type="evidence" value="ECO:0007669"/>
    <property type="project" value="TreeGrafter"/>
</dbReference>
<sequence>MSSKHNQYTKEDFMSDKFFLEYVKYASLESVAYWESWVASAPENLAEMQAAKMEIRFLLSAKRIEIPSAIREEVWDAIKNKCDEADNSVPEVTNQPKIRTLWQSIGRIAVAAAILVGIGTSIYLYQHHTESIVNNNQVAADVAPGGNKAMLTLADGKKVILDHAQNGLLAQQGSIMVNKTADGQLTYQGANGKNGAKVMMNKLEVPRAGQYQLTLPDGTKVWLNAASTLIYPAVFTGNERKVTLIGEAYFEVAKNKALPFRVISHNQVVEVLGTHFNIKAYTDDAVTKTTLLEGAVKVSQLRTHNSKLLQPGQQSLLQSSTYSLSVQQADIEQAMGWKNGDFIFKKESLTEIMKALNRWYDIEVEYQGNVKTDQTYSGSISRSMNLSAVLERLESTGQIKFKITGKKITVLE</sequence>
<dbReference type="Pfam" id="PF04773">
    <property type="entry name" value="FecR"/>
    <property type="match status" value="1"/>
</dbReference>
<dbReference type="OrthoDB" id="629393at2"/>
<dbReference type="Gene3D" id="2.60.120.1440">
    <property type="match status" value="1"/>
</dbReference>
<gene>
    <name evidence="4" type="ORF">SAMN04488101_101787</name>
</gene>
<dbReference type="RefSeq" id="WP_084287330.1">
    <property type="nucleotide sequence ID" value="NZ_FWYB01000001.1"/>
</dbReference>
<feature type="domain" description="Protein FecR C-terminal" evidence="3">
    <location>
        <begin position="341"/>
        <end position="410"/>
    </location>
</feature>
<dbReference type="FunFam" id="2.60.120.1440:FF:000001">
    <property type="entry name" value="Putative anti-sigma factor"/>
    <property type="match status" value="1"/>
</dbReference>
<name>A0A1W2AP45_9SPHI</name>
<dbReference type="STRING" id="475255.SAMN04488101_101787"/>
<protein>
    <submittedName>
        <fullName evidence="4">FecR family protein</fullName>
    </submittedName>
</protein>
<keyword evidence="1" id="KW-0472">Membrane</keyword>
<keyword evidence="1" id="KW-0812">Transmembrane</keyword>
<dbReference type="InterPro" id="IPR006860">
    <property type="entry name" value="FecR"/>
</dbReference>
<feature type="domain" description="FecR protein" evidence="2">
    <location>
        <begin position="203"/>
        <end position="297"/>
    </location>
</feature>
<dbReference type="Pfam" id="PF16344">
    <property type="entry name" value="FecR_C"/>
    <property type="match status" value="1"/>
</dbReference>
<accession>A0A1W2AP45</accession>
<evidence type="ECO:0000256" key="1">
    <source>
        <dbReference type="SAM" id="Phobius"/>
    </source>
</evidence>
<evidence type="ECO:0000259" key="3">
    <source>
        <dbReference type="Pfam" id="PF16344"/>
    </source>
</evidence>
<keyword evidence="1" id="KW-1133">Transmembrane helix</keyword>
<proteinExistence type="predicted"/>
<evidence type="ECO:0000313" key="4">
    <source>
        <dbReference type="EMBL" id="SMC62300.1"/>
    </source>
</evidence>
<dbReference type="Proteomes" id="UP000192678">
    <property type="component" value="Unassembled WGS sequence"/>
</dbReference>
<dbReference type="EMBL" id="FWYB01000001">
    <property type="protein sequence ID" value="SMC62300.1"/>
    <property type="molecule type" value="Genomic_DNA"/>
</dbReference>
<feature type="transmembrane region" description="Helical" evidence="1">
    <location>
        <begin position="105"/>
        <end position="125"/>
    </location>
</feature>
<dbReference type="AlphaFoldDB" id="A0A1W2AP45"/>